<dbReference type="AlphaFoldDB" id="A0A0F6U5T8"/>
<evidence type="ECO:0000313" key="1">
    <source>
        <dbReference type="EMBL" id="AKE65597.1"/>
    </source>
</evidence>
<dbReference type="PATRIC" id="fig|1641812.3.peg.3363"/>
<dbReference type="EC" id="3.5.2.3" evidence="1"/>
<dbReference type="InterPro" id="IPR011059">
    <property type="entry name" value="Metal-dep_hydrolase_composite"/>
</dbReference>
<dbReference type="Gene3D" id="3.20.20.140">
    <property type="entry name" value="Metal-dependent hydrolases"/>
    <property type="match status" value="1"/>
</dbReference>
<keyword evidence="1" id="KW-0378">Hydrolase</keyword>
<dbReference type="EMBL" id="CP011304">
    <property type="protein sequence ID" value="AKE65597.1"/>
    <property type="molecule type" value="Genomic_DNA"/>
</dbReference>
<sequence>MSGFLASTRPINLSQSDWSPFEGWSLTGWPAVTIVNGNIVYQKGEFFAAIPGKALEFNN</sequence>
<dbReference type="SUPFAM" id="SSF51338">
    <property type="entry name" value="Composite domain of metallo-dependent hydrolases"/>
    <property type="match status" value="1"/>
</dbReference>
<gene>
    <name evidence="1" type="ORF">MYAER_3259</name>
</gene>
<proteinExistence type="predicted"/>
<dbReference type="GO" id="GO:0004151">
    <property type="term" value="F:dihydroorotase activity"/>
    <property type="evidence" value="ECO:0007669"/>
    <property type="project" value="UniProtKB-EC"/>
</dbReference>
<protein>
    <submittedName>
        <fullName evidence="1">Dihydroorotase</fullName>
        <ecNumber evidence="1">3.5.2.3</ecNumber>
    </submittedName>
</protein>
<dbReference type="HOGENOM" id="CLU_2955332_0_0_3"/>
<accession>A0A0F6U5T8</accession>
<dbReference type="RefSeq" id="WP_046662805.1">
    <property type="nucleotide sequence ID" value="NZ_CP011304.1"/>
</dbReference>
<evidence type="ECO:0000313" key="2">
    <source>
        <dbReference type="Proteomes" id="UP000034103"/>
    </source>
</evidence>
<name>A0A0F6U5T8_MICAE</name>
<reference evidence="1 2" key="1">
    <citation type="journal article" date="2015" name="Genome Announc.">
        <title>Complete Genome Sequence of Microcystis aeruginosa NIES-2549, a Bloom-Forming Cyanobacterium from Lake Kasumigaura, Japan.</title>
        <authorList>
            <person name="Yamaguchi H."/>
            <person name="Suzuki S."/>
            <person name="Tanabe Y."/>
            <person name="Osana Y."/>
            <person name="Shimura Y."/>
            <person name="Ishida K."/>
            <person name="Kawachi M."/>
        </authorList>
    </citation>
    <scope>NUCLEOTIDE SEQUENCE [LARGE SCALE GENOMIC DNA]</scope>
    <source>
        <strain evidence="1 2">NIES-2549</strain>
    </source>
</reference>
<organism evidence="1 2">
    <name type="scientific">Microcystis aeruginosa NIES-2549</name>
    <dbReference type="NCBI Taxonomy" id="1641812"/>
    <lineage>
        <taxon>Bacteria</taxon>
        <taxon>Bacillati</taxon>
        <taxon>Cyanobacteriota</taxon>
        <taxon>Cyanophyceae</taxon>
        <taxon>Oscillatoriophycideae</taxon>
        <taxon>Chroococcales</taxon>
        <taxon>Microcystaceae</taxon>
        <taxon>Microcystis</taxon>
    </lineage>
</organism>
<dbReference type="Proteomes" id="UP000034103">
    <property type="component" value="Chromosome"/>
</dbReference>